<dbReference type="AlphaFoldDB" id="G4REI9"/>
<accession>G4REI9</accession>
<dbReference type="InterPro" id="IPR036518">
    <property type="entry name" value="CobE/GbiG_C_sf"/>
</dbReference>
<dbReference type="Gene3D" id="3.30.420.180">
    <property type="entry name" value="CobE/GbiG C-terminal domain"/>
    <property type="match status" value="1"/>
</dbReference>
<dbReference type="Pfam" id="PF11760">
    <property type="entry name" value="CbiG_N"/>
    <property type="match status" value="1"/>
</dbReference>
<dbReference type="GO" id="GO:0008168">
    <property type="term" value="F:methyltransferase activity"/>
    <property type="evidence" value="ECO:0007669"/>
    <property type="project" value="UniProtKB-KW"/>
</dbReference>
<dbReference type="SUPFAM" id="SSF159672">
    <property type="entry name" value="CbiG N-terminal domain-like"/>
    <property type="match status" value="1"/>
</dbReference>
<protein>
    <submittedName>
        <fullName evidence="3">Cobalamin biosynthesis protein CbiG / cobalt-precorrin-3b C17-methyltransferase</fullName>
    </submittedName>
</protein>
<keyword evidence="3" id="KW-0489">Methyltransferase</keyword>
<dbReference type="Proteomes" id="UP000008850">
    <property type="component" value="Chromosome"/>
</dbReference>
<dbReference type="InterPro" id="IPR002750">
    <property type="entry name" value="CobE/GbiG_C"/>
</dbReference>
<dbReference type="STRING" id="1082931.KKY_3940"/>
<dbReference type="PANTHER" id="PTHR47036">
    <property type="entry name" value="COBALT-FACTOR III C(17)-METHYLTRANSFERASE-RELATED"/>
    <property type="match status" value="1"/>
</dbReference>
<feature type="domain" description="CobE/GbiG C-terminal" evidence="1">
    <location>
        <begin position="198"/>
        <end position="313"/>
    </location>
</feature>
<dbReference type="GO" id="GO:0032259">
    <property type="term" value="P:methylation"/>
    <property type="evidence" value="ECO:0007669"/>
    <property type="project" value="UniProtKB-KW"/>
</dbReference>
<dbReference type="KEGG" id="phl:KKY_3940"/>
<evidence type="ECO:0000313" key="3">
    <source>
        <dbReference type="EMBL" id="AEQ53921.1"/>
    </source>
</evidence>
<dbReference type="InterPro" id="IPR051810">
    <property type="entry name" value="Precorrin_MeTrfase"/>
</dbReference>
<dbReference type="InterPro" id="IPR038029">
    <property type="entry name" value="GbiG_N_sf"/>
</dbReference>
<dbReference type="Pfam" id="PF01890">
    <property type="entry name" value="CbiG_C"/>
    <property type="match status" value="1"/>
</dbReference>
<evidence type="ECO:0000313" key="4">
    <source>
        <dbReference type="Proteomes" id="UP000008850"/>
    </source>
</evidence>
<dbReference type="Gene3D" id="3.40.50.11220">
    <property type="match status" value="1"/>
</dbReference>
<proteinExistence type="predicted"/>
<reference evidence="3 4" key="1">
    <citation type="journal article" date="2012" name="J. Bacteriol.">
        <title>Complete genome sequence of Pelagibacterium halotolerans B2T.</title>
        <authorList>
            <person name="Huo Y.Y."/>
            <person name="Cheng H."/>
            <person name="Han X.F."/>
            <person name="Jiang X.W."/>
            <person name="Sun C."/>
            <person name="Zhang X.Q."/>
            <person name="Zhu X.F."/>
            <person name="Liu Y.F."/>
            <person name="Li P.F."/>
            <person name="Ni P.X."/>
            <person name="Wu M."/>
        </authorList>
    </citation>
    <scope>NUCLEOTIDE SEQUENCE [LARGE SCALE GENOMIC DNA]</scope>
    <source>
        <strain evidence="4">DSM 22347 / JCM 15775 / CGMCC 1.7692 / B2</strain>
    </source>
</reference>
<sequence length="330" mass="34063">MKTPLVFSTSPRGDEIARHVAQLLGAPVHLCGPGRVDATPLVADAYRQGAPIVGVCATGALIRLLDGVLGDKMSEPPVVAVSADGKVAVPLLGSHRGANALARWIADGFRGFAAVTATSDTLYDFSLDDPPPGYVVANPEAVRPLMAALLKGEKLRVEGLSGWLELAGYPVSRDGSQLLRLTESPAPGPGLLVHPKTIIAGLGCTSRAACSEVVDLLEAALETAGVAPKALAALATIHTHARTPALLEAADHFGVPLRTFTRREIDREKKRLATPSATVEAAIGVAGVCEAVAIKAGTLIVPKQIAGNVTCALGRADTPIDITRFGKSAL</sequence>
<feature type="domain" description="Cobalamin synthesis G N-terminal" evidence="2">
    <location>
        <begin position="42"/>
        <end position="120"/>
    </location>
</feature>
<dbReference type="SUPFAM" id="SSF159664">
    <property type="entry name" value="CobE/GbiG C-terminal domain-like"/>
    <property type="match status" value="1"/>
</dbReference>
<dbReference type="EMBL" id="CP003075">
    <property type="protein sequence ID" value="AEQ53921.1"/>
    <property type="molecule type" value="Genomic_DNA"/>
</dbReference>
<dbReference type="PATRIC" id="fig|1082931.4.peg.3890"/>
<keyword evidence="4" id="KW-1185">Reference proteome</keyword>
<dbReference type="HOGENOM" id="CLU_841578_0_0_5"/>
<dbReference type="eggNOG" id="COG2073">
    <property type="taxonomic scope" value="Bacteria"/>
</dbReference>
<gene>
    <name evidence="3" type="ordered locus">KKY_3940</name>
</gene>
<dbReference type="PANTHER" id="PTHR47036:SF1">
    <property type="entry name" value="COBALT-FACTOR III C(17)-METHYLTRANSFERASE-RELATED"/>
    <property type="match status" value="1"/>
</dbReference>
<name>G4REI9_PELHB</name>
<dbReference type="InterPro" id="IPR021744">
    <property type="entry name" value="CbiG_N"/>
</dbReference>
<dbReference type="GO" id="GO:0009236">
    <property type="term" value="P:cobalamin biosynthetic process"/>
    <property type="evidence" value="ECO:0007669"/>
    <property type="project" value="InterPro"/>
</dbReference>
<evidence type="ECO:0000259" key="2">
    <source>
        <dbReference type="Pfam" id="PF11760"/>
    </source>
</evidence>
<evidence type="ECO:0000259" key="1">
    <source>
        <dbReference type="Pfam" id="PF01890"/>
    </source>
</evidence>
<organism evidence="3 4">
    <name type="scientific">Pelagibacterium halotolerans (strain DSM 22347 / JCM 15775 / CGMCC 1.7692 / B2)</name>
    <dbReference type="NCBI Taxonomy" id="1082931"/>
    <lineage>
        <taxon>Bacteria</taxon>
        <taxon>Pseudomonadati</taxon>
        <taxon>Pseudomonadota</taxon>
        <taxon>Alphaproteobacteria</taxon>
        <taxon>Hyphomicrobiales</taxon>
        <taxon>Devosiaceae</taxon>
        <taxon>Pelagibacterium</taxon>
    </lineage>
</organism>
<keyword evidence="3" id="KW-0808">Transferase</keyword>